<dbReference type="InterPro" id="IPR002797">
    <property type="entry name" value="Polysacc_synth"/>
</dbReference>
<feature type="transmembrane region" description="Helical" evidence="6">
    <location>
        <begin position="406"/>
        <end position="425"/>
    </location>
</feature>
<evidence type="ECO:0000256" key="2">
    <source>
        <dbReference type="ARBA" id="ARBA00022475"/>
    </source>
</evidence>
<dbReference type="GO" id="GO:0005886">
    <property type="term" value="C:plasma membrane"/>
    <property type="evidence" value="ECO:0007669"/>
    <property type="project" value="UniProtKB-SubCell"/>
</dbReference>
<evidence type="ECO:0000313" key="8">
    <source>
        <dbReference type="Proteomes" id="UP000275473"/>
    </source>
</evidence>
<evidence type="ECO:0000256" key="5">
    <source>
        <dbReference type="ARBA" id="ARBA00023136"/>
    </source>
</evidence>
<proteinExistence type="predicted"/>
<protein>
    <submittedName>
        <fullName evidence="7">Polysaccharide biosynthesis protein</fullName>
    </submittedName>
</protein>
<dbReference type="Proteomes" id="UP000275473">
    <property type="component" value="Unassembled WGS sequence"/>
</dbReference>
<feature type="transmembrane region" description="Helical" evidence="6">
    <location>
        <begin position="275"/>
        <end position="295"/>
    </location>
</feature>
<name>A0A3M8P3V2_9BACL</name>
<feature type="transmembrane region" description="Helical" evidence="6">
    <location>
        <begin position="379"/>
        <end position="400"/>
    </location>
</feature>
<evidence type="ECO:0000256" key="6">
    <source>
        <dbReference type="SAM" id="Phobius"/>
    </source>
</evidence>
<feature type="transmembrane region" description="Helical" evidence="6">
    <location>
        <begin position="119"/>
        <end position="137"/>
    </location>
</feature>
<gene>
    <name evidence="7" type="ORF">EEX84_15070</name>
</gene>
<keyword evidence="2" id="KW-1003">Cell membrane</keyword>
<dbReference type="PANTHER" id="PTHR30250:SF29">
    <property type="entry name" value="POLYSACCHARIDE BIOSYNTHESIS PROTEIN C-TERMINAL DOMAIN-CONTAINING PROTEIN"/>
    <property type="match status" value="1"/>
</dbReference>
<keyword evidence="3 6" id="KW-0812">Transmembrane</keyword>
<evidence type="ECO:0000256" key="1">
    <source>
        <dbReference type="ARBA" id="ARBA00004651"/>
    </source>
</evidence>
<comment type="caution">
    <text evidence="7">The sequence shown here is derived from an EMBL/GenBank/DDBJ whole genome shotgun (WGS) entry which is preliminary data.</text>
</comment>
<dbReference type="InterPro" id="IPR050833">
    <property type="entry name" value="Poly_Biosynth_Transport"/>
</dbReference>
<dbReference type="OrthoDB" id="9775950at2"/>
<feature type="transmembrane region" description="Helical" evidence="6">
    <location>
        <begin position="471"/>
        <end position="493"/>
    </location>
</feature>
<keyword evidence="8" id="KW-1185">Reference proteome</keyword>
<keyword evidence="5 6" id="KW-0472">Membrane</keyword>
<dbReference type="PANTHER" id="PTHR30250">
    <property type="entry name" value="PST FAMILY PREDICTED COLANIC ACID TRANSPORTER"/>
    <property type="match status" value="1"/>
</dbReference>
<feature type="transmembrane region" description="Helical" evidence="6">
    <location>
        <begin position="46"/>
        <end position="66"/>
    </location>
</feature>
<feature type="transmembrane region" description="Helical" evidence="6">
    <location>
        <begin position="347"/>
        <end position="367"/>
    </location>
</feature>
<feature type="transmembrane region" description="Helical" evidence="6">
    <location>
        <begin position="158"/>
        <end position="177"/>
    </location>
</feature>
<evidence type="ECO:0000256" key="3">
    <source>
        <dbReference type="ARBA" id="ARBA00022692"/>
    </source>
</evidence>
<dbReference type="Pfam" id="PF01943">
    <property type="entry name" value="Polysacc_synt"/>
    <property type="match status" value="1"/>
</dbReference>
<feature type="transmembrane region" description="Helical" evidence="6">
    <location>
        <begin position="437"/>
        <end position="459"/>
    </location>
</feature>
<reference evidence="7 8" key="1">
    <citation type="journal article" date="2018" name="Int. J. Syst. Evol. Microbiol.">
        <title>Planococcus salinus sp. nov., a moderately halophilic bacterium isolated from a saline-alkali soil.</title>
        <authorList>
            <person name="Gan L."/>
        </authorList>
    </citation>
    <scope>NUCLEOTIDE SEQUENCE [LARGE SCALE GENOMIC DNA]</scope>
    <source>
        <strain evidence="7 8">LCB217</strain>
    </source>
</reference>
<keyword evidence="4 6" id="KW-1133">Transmembrane helix</keyword>
<dbReference type="CDD" id="cd13124">
    <property type="entry name" value="MATE_SpoVB_like"/>
    <property type="match status" value="1"/>
</dbReference>
<organism evidence="7 8">
    <name type="scientific">Planococcus salinus</name>
    <dbReference type="NCBI Taxonomy" id="1848460"/>
    <lineage>
        <taxon>Bacteria</taxon>
        <taxon>Bacillati</taxon>
        <taxon>Bacillota</taxon>
        <taxon>Bacilli</taxon>
        <taxon>Bacillales</taxon>
        <taxon>Caryophanaceae</taxon>
        <taxon>Planococcus</taxon>
    </lineage>
</organism>
<comment type="subcellular location">
    <subcellularLocation>
        <location evidence="1">Cell membrane</location>
        <topology evidence="1">Multi-pass membrane protein</topology>
    </subcellularLocation>
</comment>
<evidence type="ECO:0000256" key="4">
    <source>
        <dbReference type="ARBA" id="ARBA00022989"/>
    </source>
</evidence>
<feature type="transmembrane region" description="Helical" evidence="6">
    <location>
        <begin position="223"/>
        <end position="243"/>
    </location>
</feature>
<evidence type="ECO:0000313" key="7">
    <source>
        <dbReference type="EMBL" id="RNF38359.1"/>
    </source>
</evidence>
<feature type="transmembrane region" description="Helical" evidence="6">
    <location>
        <begin position="78"/>
        <end position="99"/>
    </location>
</feature>
<dbReference type="InterPro" id="IPR024923">
    <property type="entry name" value="PG_synth_SpoVB"/>
</dbReference>
<feature type="transmembrane region" description="Helical" evidence="6">
    <location>
        <begin position="183"/>
        <end position="202"/>
    </location>
</feature>
<sequence length="525" mass="57769">MKSFMKGAVLLTMAGLMVKILSAVYRVPFQNLVGDQGFYIYQQVYPFIAIFGVWTSYGFAVAVSKLMADHEVQHHRSILRIAFGFIAMVSAVVFAWLFFGADQLARWMGDSQLSALLRVGAFAVLLMPPLAVLKGYFQSRNDMAPVAYAQVSEQAIRIAVILLGTWIVVTSGFSLYVAGQTAMFGAVAGEVAAVVLLVIYFRKRLFAADEASNLQKWPVIKQIMAVSLSVSMSSLILLFFQLVDSFTVFRLLADSGLDRLSAMEQKGIYDRGQPLVQFGILTATSLTLAIVPLVAHMSKKRGGRSAQLYAQLAFRISFLFAFASAVGLTVVMPYVNETLFQTREESVALIVFNWQIVWMSLLLIMTAMLHGLGKVRVPALLLTAGVLIKIAGNLLLVPVWGVTGAAAAGNAGLALIVFSLLYYFKKVWPIRFAAGRYYGWLVLAAVAMSITVIGWELLADWVLFDRFPSRIAALLVTMTAIPLGAAVFLAIIAKSRIITEKEWYIIPLGRKMAGLQLTINRKKKR</sequence>
<feature type="transmembrane region" description="Helical" evidence="6">
    <location>
        <begin position="316"/>
        <end position="335"/>
    </location>
</feature>
<dbReference type="AlphaFoldDB" id="A0A3M8P3V2"/>
<dbReference type="EMBL" id="RIAX01000016">
    <property type="protein sequence ID" value="RNF38359.1"/>
    <property type="molecule type" value="Genomic_DNA"/>
</dbReference>
<accession>A0A3M8P3V2</accession>